<dbReference type="AlphaFoldDB" id="G7YWB3"/>
<keyword evidence="11" id="KW-1185">Reference proteome</keyword>
<dbReference type="SUPFAM" id="SSF52313">
    <property type="entry name" value="Ribosomal protein S2"/>
    <property type="match status" value="1"/>
</dbReference>
<sequence length="656" mass="74351">MNGCNGGLNARPTYGDATTECTLRLSMGCPFTNTTMSSAWGEVNRAPQVSTDNHGTRVAGILQRRHFRVRNLTQELASVVLKRLSVDASPLIAKAFVETSRCMEVHLKYDRAPWTGLQCVGSSGPFAAAFTEVVQQSAWTQHVVAPTRYRAGQQPSLLDLVITNERHFVDQVTINAPLGHSDHCVLTFEFICYWARNPEPQTWIRNFCRADFSGMRIFLNQVKLGPASVEDLYRTIVQKVHEADAMYVPKKPARSRMSCKLPKRIRRLLEKRSQLFFKKLATGDTEDELAFRKMRDRCTSEIRQWNIRKQATILDFARKNITKMVAGLKSMDYETRLVVLDLFPLEYRRLRGDLILTYALFEQGLANRFFTVDPANTRRGHELSEDDLRLMLVADVHLGEQSLNFQMSNYVYGRTKDGVHIIKLNKTWEKILLAARAIAAVDVAADVCAIGCKPFTQRAVLKFAHYTRSSAVAGRFTPGAFTNQKQSCFREPRLLIVSDPRSDHQPVMEASAVNIPVIALCTTDTPINRVDIVIPCNNKSENSIAVIWWLLAREVRRIRGEDLRTQPWSVMVDLFRYRDPNEEQQEAVEEAEDARLEPVLPAGPILTRHRKAFTSEEQNSSKFSIIIKDSNISVDTDASLPYNHCHGCADDAADNW</sequence>
<evidence type="ECO:0000256" key="1">
    <source>
        <dbReference type="ARBA" id="ARBA00004496"/>
    </source>
</evidence>
<protein>
    <recommendedName>
        <fullName evidence="6">Small ribosomal subunit protein uS2</fullName>
    </recommendedName>
    <alternativeName>
        <fullName evidence="7">40S ribosomal protein SA</fullName>
    </alternativeName>
    <alternativeName>
        <fullName evidence="8">Laminin-binding protein p40</fullName>
    </alternativeName>
</protein>
<keyword evidence="4 9" id="KW-0689">Ribosomal protein</keyword>
<dbReference type="GO" id="GO:0005737">
    <property type="term" value="C:cytoplasm"/>
    <property type="evidence" value="ECO:0007669"/>
    <property type="project" value="UniProtKB-SubCell"/>
</dbReference>
<dbReference type="Proteomes" id="UP000008909">
    <property type="component" value="Unassembled WGS sequence"/>
</dbReference>
<accession>G7YWB3</accession>
<dbReference type="InterPro" id="IPR027498">
    <property type="entry name" value="Ribosomal_uS2_euk"/>
</dbReference>
<dbReference type="CDD" id="cd01425">
    <property type="entry name" value="RPS2"/>
    <property type="match status" value="1"/>
</dbReference>
<evidence type="ECO:0000256" key="9">
    <source>
        <dbReference type="RuleBase" id="RU003631"/>
    </source>
</evidence>
<organism evidence="10 11">
    <name type="scientific">Clonorchis sinensis</name>
    <name type="common">Chinese liver fluke</name>
    <dbReference type="NCBI Taxonomy" id="79923"/>
    <lineage>
        <taxon>Eukaryota</taxon>
        <taxon>Metazoa</taxon>
        <taxon>Spiralia</taxon>
        <taxon>Lophotrochozoa</taxon>
        <taxon>Platyhelminthes</taxon>
        <taxon>Trematoda</taxon>
        <taxon>Digenea</taxon>
        <taxon>Opisthorchiida</taxon>
        <taxon>Opisthorchiata</taxon>
        <taxon>Opisthorchiidae</taxon>
        <taxon>Clonorchis</taxon>
    </lineage>
</organism>
<dbReference type="Gene3D" id="3.40.50.10490">
    <property type="entry name" value="Glucose-6-phosphate isomerase like protein, domain 1"/>
    <property type="match status" value="1"/>
</dbReference>
<comment type="similarity">
    <text evidence="2 9">Belongs to the universal ribosomal protein uS2 family.</text>
</comment>
<evidence type="ECO:0000313" key="11">
    <source>
        <dbReference type="Proteomes" id="UP000008909"/>
    </source>
</evidence>
<gene>
    <name evidence="10" type="ORF">CLF_112377</name>
</gene>
<dbReference type="PROSITE" id="PS00963">
    <property type="entry name" value="RIBOSOMAL_S2_2"/>
    <property type="match status" value="1"/>
</dbReference>
<dbReference type="Pfam" id="PF00318">
    <property type="entry name" value="Ribosomal_S2"/>
    <property type="match status" value="2"/>
</dbReference>
<reference key="2">
    <citation type="submission" date="2011-10" db="EMBL/GenBank/DDBJ databases">
        <title>The genome and transcriptome sequence of Clonorchis sinensis provide insights into the carcinogenic liver fluke.</title>
        <authorList>
            <person name="Wang X."/>
            <person name="Huang Y."/>
            <person name="Chen W."/>
            <person name="Liu H."/>
            <person name="Guo L."/>
            <person name="Chen Y."/>
            <person name="Luo F."/>
            <person name="Zhou W."/>
            <person name="Sun J."/>
            <person name="Mao Q."/>
            <person name="Liang P."/>
            <person name="Zhou C."/>
            <person name="Tian Y."/>
            <person name="Men J."/>
            <person name="Lv X."/>
            <person name="Huang L."/>
            <person name="Zhou J."/>
            <person name="Hu Y."/>
            <person name="Li R."/>
            <person name="Zhang F."/>
            <person name="Lei H."/>
            <person name="Li X."/>
            <person name="Hu X."/>
            <person name="Liang C."/>
            <person name="Xu J."/>
            <person name="Wu Z."/>
            <person name="Yu X."/>
        </authorList>
    </citation>
    <scope>NUCLEOTIDE SEQUENCE</scope>
    <source>
        <strain>Henan</strain>
    </source>
</reference>
<feature type="non-terminal residue" evidence="10">
    <location>
        <position position="656"/>
    </location>
</feature>
<proteinExistence type="inferred from homology"/>
<dbReference type="NCBIfam" id="TIGR01012">
    <property type="entry name" value="uS2_euk_arch"/>
    <property type="match status" value="1"/>
</dbReference>
<comment type="subcellular location">
    <subcellularLocation>
        <location evidence="1">Cytoplasm</location>
    </subcellularLocation>
</comment>
<dbReference type="PRINTS" id="PR00395">
    <property type="entry name" value="RIBOSOMALS2"/>
</dbReference>
<evidence type="ECO:0000256" key="2">
    <source>
        <dbReference type="ARBA" id="ARBA00006242"/>
    </source>
</evidence>
<dbReference type="FunFam" id="3.40.50.10490:FF:000030">
    <property type="entry name" value="30S ribosomal protein S2"/>
    <property type="match status" value="1"/>
</dbReference>
<evidence type="ECO:0000313" key="10">
    <source>
        <dbReference type="EMBL" id="GAA57243.1"/>
    </source>
</evidence>
<evidence type="ECO:0000256" key="4">
    <source>
        <dbReference type="ARBA" id="ARBA00022980"/>
    </source>
</evidence>
<evidence type="ECO:0000256" key="3">
    <source>
        <dbReference type="ARBA" id="ARBA00022490"/>
    </source>
</evidence>
<keyword evidence="3" id="KW-0963">Cytoplasm</keyword>
<dbReference type="PANTHER" id="PTHR11489">
    <property type="entry name" value="40S RIBOSOMAL PROTEIN SA"/>
    <property type="match status" value="1"/>
</dbReference>
<dbReference type="InterPro" id="IPR005707">
    <property type="entry name" value="Ribosomal_uS2_euk/arc"/>
</dbReference>
<evidence type="ECO:0000256" key="7">
    <source>
        <dbReference type="ARBA" id="ARBA00035401"/>
    </source>
</evidence>
<keyword evidence="5 9" id="KW-0687">Ribonucleoprotein</keyword>
<dbReference type="GO" id="GO:0003735">
    <property type="term" value="F:structural constituent of ribosome"/>
    <property type="evidence" value="ECO:0007669"/>
    <property type="project" value="InterPro"/>
</dbReference>
<dbReference type="InterPro" id="IPR001865">
    <property type="entry name" value="Ribosomal_uS2"/>
</dbReference>
<dbReference type="InterPro" id="IPR018130">
    <property type="entry name" value="Ribosomal_uS2_CS"/>
</dbReference>
<dbReference type="EMBL" id="DF144614">
    <property type="protein sequence ID" value="GAA57243.1"/>
    <property type="molecule type" value="Genomic_DNA"/>
</dbReference>
<dbReference type="GO" id="GO:0006412">
    <property type="term" value="P:translation"/>
    <property type="evidence" value="ECO:0007669"/>
    <property type="project" value="InterPro"/>
</dbReference>
<dbReference type="InterPro" id="IPR023591">
    <property type="entry name" value="Ribosomal_uS2_flav_dom_sf"/>
</dbReference>
<dbReference type="HAMAP" id="MF_03015">
    <property type="entry name" value="Ribosomal_S2_euk"/>
    <property type="match status" value="1"/>
</dbReference>
<dbReference type="GO" id="GO:0015935">
    <property type="term" value="C:small ribosomal subunit"/>
    <property type="evidence" value="ECO:0007669"/>
    <property type="project" value="InterPro"/>
</dbReference>
<evidence type="ECO:0000256" key="5">
    <source>
        <dbReference type="ARBA" id="ARBA00023274"/>
    </source>
</evidence>
<evidence type="ECO:0000256" key="6">
    <source>
        <dbReference type="ARBA" id="ARBA00035256"/>
    </source>
</evidence>
<evidence type="ECO:0000256" key="8">
    <source>
        <dbReference type="ARBA" id="ARBA00075251"/>
    </source>
</evidence>
<name>G7YWB3_CLOSI</name>
<reference evidence="10" key="1">
    <citation type="journal article" date="2011" name="Genome Biol.">
        <title>The draft genome of the carcinogenic human liver fluke Clonorchis sinensis.</title>
        <authorList>
            <person name="Wang X."/>
            <person name="Chen W."/>
            <person name="Huang Y."/>
            <person name="Sun J."/>
            <person name="Men J."/>
            <person name="Liu H."/>
            <person name="Luo F."/>
            <person name="Guo L."/>
            <person name="Lv X."/>
            <person name="Deng C."/>
            <person name="Zhou C."/>
            <person name="Fan Y."/>
            <person name="Li X."/>
            <person name="Huang L."/>
            <person name="Hu Y."/>
            <person name="Liang C."/>
            <person name="Hu X."/>
            <person name="Xu J."/>
            <person name="Yu X."/>
        </authorList>
    </citation>
    <scope>NUCLEOTIDE SEQUENCE [LARGE SCALE GENOMIC DNA]</scope>
    <source>
        <strain evidence="10">Henan</strain>
    </source>
</reference>